<feature type="region of interest" description="Disordered" evidence="1">
    <location>
        <begin position="175"/>
        <end position="209"/>
    </location>
</feature>
<reference evidence="2" key="1">
    <citation type="journal article" date="2020" name="Fungal Divers.">
        <title>Resolving the Mortierellaceae phylogeny through synthesis of multi-gene phylogenetics and phylogenomics.</title>
        <authorList>
            <person name="Vandepol N."/>
            <person name="Liber J."/>
            <person name="Desiro A."/>
            <person name="Na H."/>
            <person name="Kennedy M."/>
            <person name="Barry K."/>
            <person name="Grigoriev I.V."/>
            <person name="Miller A.N."/>
            <person name="O'Donnell K."/>
            <person name="Stajich J.E."/>
            <person name="Bonito G."/>
        </authorList>
    </citation>
    <scope>NUCLEOTIDE SEQUENCE</scope>
    <source>
        <strain evidence="2">NRRL 2769</strain>
    </source>
</reference>
<evidence type="ECO:0000256" key="1">
    <source>
        <dbReference type="SAM" id="MobiDB-lite"/>
    </source>
</evidence>
<feature type="region of interest" description="Disordered" evidence="1">
    <location>
        <begin position="31"/>
        <end position="52"/>
    </location>
</feature>
<feature type="region of interest" description="Disordered" evidence="1">
    <location>
        <begin position="109"/>
        <end position="145"/>
    </location>
</feature>
<keyword evidence="3" id="KW-1185">Reference proteome</keyword>
<protein>
    <submittedName>
        <fullName evidence="2">Uncharacterized protein</fullName>
    </submittedName>
</protein>
<evidence type="ECO:0000313" key="3">
    <source>
        <dbReference type="Proteomes" id="UP000703661"/>
    </source>
</evidence>
<sequence length="240" mass="27207">MSLQRQVGLCTDPWYSSQFDPGQLQKLTFPGLHSTPDQLYQHQPNSDGHPRTTDLRTIPPVLAQLSGQDMHLYYLLVQRLRERRRKQVKQAFLKWQSWAKRRLEEKPAREDGWGLVGNSAGSSQDDSIPEHYDSDDGYDDEYGSSRVTTPELKVVMAKMGIEMAMERVLEGEPFFGDGPLAFEPESDNEDEIRDSARSDSGGLNGKSKDRLLDIEALEDSLEGDFDDFGFPVTTDDYITV</sequence>
<dbReference type="EMBL" id="JAAAID010000803">
    <property type="protein sequence ID" value="KAG0013779.1"/>
    <property type="molecule type" value="Genomic_DNA"/>
</dbReference>
<feature type="non-terminal residue" evidence="2">
    <location>
        <position position="240"/>
    </location>
</feature>
<evidence type="ECO:0000313" key="2">
    <source>
        <dbReference type="EMBL" id="KAG0013779.1"/>
    </source>
</evidence>
<name>A0A9P6MV25_9FUNG</name>
<dbReference type="Proteomes" id="UP000703661">
    <property type="component" value="Unassembled WGS sequence"/>
</dbReference>
<feature type="compositionally biased region" description="Polar residues" evidence="1">
    <location>
        <begin position="35"/>
        <end position="46"/>
    </location>
</feature>
<accession>A0A9P6MV25</accession>
<comment type="caution">
    <text evidence="2">The sequence shown here is derived from an EMBL/GenBank/DDBJ whole genome shotgun (WGS) entry which is preliminary data.</text>
</comment>
<gene>
    <name evidence="2" type="ORF">BGZ80_010866</name>
</gene>
<organism evidence="2 3">
    <name type="scientific">Entomortierella chlamydospora</name>
    <dbReference type="NCBI Taxonomy" id="101097"/>
    <lineage>
        <taxon>Eukaryota</taxon>
        <taxon>Fungi</taxon>
        <taxon>Fungi incertae sedis</taxon>
        <taxon>Mucoromycota</taxon>
        <taxon>Mortierellomycotina</taxon>
        <taxon>Mortierellomycetes</taxon>
        <taxon>Mortierellales</taxon>
        <taxon>Mortierellaceae</taxon>
        <taxon>Entomortierella</taxon>
    </lineage>
</organism>
<dbReference type="AlphaFoldDB" id="A0A9P6MV25"/>
<proteinExistence type="predicted"/>